<dbReference type="PRINTS" id="PR00344">
    <property type="entry name" value="BCTRLSENSOR"/>
</dbReference>
<keyword evidence="10 12" id="KW-0472">Membrane</keyword>
<keyword evidence="5" id="KW-0597">Phosphoprotein</keyword>
<dbReference type="EMBL" id="QQOH01000003">
    <property type="protein sequence ID" value="RDE19571.1"/>
    <property type="molecule type" value="Genomic_DNA"/>
</dbReference>
<protein>
    <recommendedName>
        <fullName evidence="3">histidine kinase</fullName>
        <ecNumber evidence="3">2.7.13.3</ecNumber>
    </recommendedName>
</protein>
<dbReference type="SUPFAM" id="SSF158472">
    <property type="entry name" value="HAMP domain-like"/>
    <property type="match status" value="1"/>
</dbReference>
<dbReference type="InterPro" id="IPR003660">
    <property type="entry name" value="HAMP_dom"/>
</dbReference>
<dbReference type="GO" id="GO:0005886">
    <property type="term" value="C:plasma membrane"/>
    <property type="evidence" value="ECO:0007669"/>
    <property type="project" value="UniProtKB-SubCell"/>
</dbReference>
<evidence type="ECO:0000256" key="11">
    <source>
        <dbReference type="SAM" id="Coils"/>
    </source>
</evidence>
<keyword evidence="8" id="KW-0418">Kinase</keyword>
<dbReference type="InterPro" id="IPR004358">
    <property type="entry name" value="Sig_transdc_His_kin-like_C"/>
</dbReference>
<dbReference type="RefSeq" id="WP_114695917.1">
    <property type="nucleotide sequence ID" value="NZ_QQOH01000003.1"/>
</dbReference>
<dbReference type="InterPro" id="IPR036890">
    <property type="entry name" value="HATPase_C_sf"/>
</dbReference>
<dbReference type="SMART" id="SM00387">
    <property type="entry name" value="HATPase_c"/>
    <property type="match status" value="1"/>
</dbReference>
<organism evidence="15 16">
    <name type="scientific">Motiliproteus coralliicola</name>
    <dbReference type="NCBI Taxonomy" id="2283196"/>
    <lineage>
        <taxon>Bacteria</taxon>
        <taxon>Pseudomonadati</taxon>
        <taxon>Pseudomonadota</taxon>
        <taxon>Gammaproteobacteria</taxon>
        <taxon>Oceanospirillales</taxon>
        <taxon>Oceanospirillaceae</taxon>
        <taxon>Motiliproteus</taxon>
    </lineage>
</organism>
<dbReference type="PANTHER" id="PTHR43065:SF22">
    <property type="entry name" value="HISTIDINE KINASE"/>
    <property type="match status" value="1"/>
</dbReference>
<dbReference type="InterPro" id="IPR029151">
    <property type="entry name" value="Sensor-like_sf"/>
</dbReference>
<dbReference type="EC" id="2.7.13.3" evidence="3"/>
<keyword evidence="6" id="KW-0808">Transferase</keyword>
<dbReference type="Pfam" id="PF02518">
    <property type="entry name" value="HATPase_c"/>
    <property type="match status" value="1"/>
</dbReference>
<keyword evidence="4" id="KW-1003">Cell membrane</keyword>
<dbReference type="InterPro" id="IPR003594">
    <property type="entry name" value="HATPase_dom"/>
</dbReference>
<evidence type="ECO:0000256" key="6">
    <source>
        <dbReference type="ARBA" id="ARBA00022679"/>
    </source>
</evidence>
<keyword evidence="11" id="KW-0175">Coiled coil</keyword>
<feature type="domain" description="Histidine kinase" evidence="13">
    <location>
        <begin position="467"/>
        <end position="684"/>
    </location>
</feature>
<evidence type="ECO:0000256" key="2">
    <source>
        <dbReference type="ARBA" id="ARBA00004651"/>
    </source>
</evidence>
<evidence type="ECO:0000256" key="3">
    <source>
        <dbReference type="ARBA" id="ARBA00012438"/>
    </source>
</evidence>
<gene>
    <name evidence="15" type="ORF">DV711_11830</name>
</gene>
<evidence type="ECO:0000313" key="15">
    <source>
        <dbReference type="EMBL" id="RDE19571.1"/>
    </source>
</evidence>
<evidence type="ECO:0000256" key="5">
    <source>
        <dbReference type="ARBA" id="ARBA00022553"/>
    </source>
</evidence>
<dbReference type="PROSITE" id="PS50885">
    <property type="entry name" value="HAMP"/>
    <property type="match status" value="1"/>
</dbReference>
<dbReference type="InterPro" id="IPR033463">
    <property type="entry name" value="sCache_3"/>
</dbReference>
<keyword evidence="9 12" id="KW-1133">Transmembrane helix</keyword>
<evidence type="ECO:0000256" key="4">
    <source>
        <dbReference type="ARBA" id="ARBA00022475"/>
    </source>
</evidence>
<dbReference type="Proteomes" id="UP000253769">
    <property type="component" value="Unassembled WGS sequence"/>
</dbReference>
<feature type="coiled-coil region" evidence="11">
    <location>
        <begin position="396"/>
        <end position="455"/>
    </location>
</feature>
<dbReference type="Gene3D" id="1.10.287.130">
    <property type="match status" value="1"/>
</dbReference>
<dbReference type="Pfam" id="PF00672">
    <property type="entry name" value="HAMP"/>
    <property type="match status" value="1"/>
</dbReference>
<proteinExistence type="predicted"/>
<dbReference type="SUPFAM" id="SSF55874">
    <property type="entry name" value="ATPase domain of HSP90 chaperone/DNA topoisomerase II/histidine kinase"/>
    <property type="match status" value="1"/>
</dbReference>
<comment type="catalytic activity">
    <reaction evidence="1">
        <text>ATP + protein L-histidine = ADP + protein N-phospho-L-histidine.</text>
        <dbReference type="EC" id="2.7.13.3"/>
    </reaction>
</comment>
<dbReference type="Gene3D" id="3.30.565.10">
    <property type="entry name" value="Histidine kinase-like ATPase, C-terminal domain"/>
    <property type="match status" value="1"/>
</dbReference>
<evidence type="ECO:0000259" key="13">
    <source>
        <dbReference type="PROSITE" id="PS50109"/>
    </source>
</evidence>
<accession>A0A369WE16</accession>
<dbReference type="CDD" id="cd00082">
    <property type="entry name" value="HisKA"/>
    <property type="match status" value="1"/>
</dbReference>
<evidence type="ECO:0000256" key="1">
    <source>
        <dbReference type="ARBA" id="ARBA00000085"/>
    </source>
</evidence>
<dbReference type="SUPFAM" id="SSF47384">
    <property type="entry name" value="Homodimeric domain of signal transducing histidine kinase"/>
    <property type="match status" value="1"/>
</dbReference>
<dbReference type="Gene3D" id="6.10.340.10">
    <property type="match status" value="1"/>
</dbReference>
<evidence type="ECO:0000256" key="8">
    <source>
        <dbReference type="ARBA" id="ARBA00022777"/>
    </source>
</evidence>
<evidence type="ECO:0000256" key="7">
    <source>
        <dbReference type="ARBA" id="ARBA00022692"/>
    </source>
</evidence>
<dbReference type="PROSITE" id="PS50109">
    <property type="entry name" value="HIS_KIN"/>
    <property type="match status" value="1"/>
</dbReference>
<comment type="caution">
    <text evidence="15">The sequence shown here is derived from an EMBL/GenBank/DDBJ whole genome shotgun (WGS) entry which is preliminary data.</text>
</comment>
<evidence type="ECO:0000256" key="9">
    <source>
        <dbReference type="ARBA" id="ARBA00022989"/>
    </source>
</evidence>
<evidence type="ECO:0000313" key="16">
    <source>
        <dbReference type="Proteomes" id="UP000253769"/>
    </source>
</evidence>
<dbReference type="CDD" id="cd06225">
    <property type="entry name" value="HAMP"/>
    <property type="match status" value="1"/>
</dbReference>
<dbReference type="SUPFAM" id="SSF103190">
    <property type="entry name" value="Sensory domain-like"/>
    <property type="match status" value="1"/>
</dbReference>
<dbReference type="Pfam" id="PF00512">
    <property type="entry name" value="HisKA"/>
    <property type="match status" value="1"/>
</dbReference>
<evidence type="ECO:0000256" key="10">
    <source>
        <dbReference type="ARBA" id="ARBA00023136"/>
    </source>
</evidence>
<feature type="domain" description="HAMP" evidence="14">
    <location>
        <begin position="359"/>
        <end position="411"/>
    </location>
</feature>
<reference evidence="15 16" key="1">
    <citation type="submission" date="2018-07" db="EMBL/GenBank/DDBJ databases">
        <title>Motiliproteus coralliicola sp. nov., a bacterium isolated from Coral.</title>
        <authorList>
            <person name="Wang G."/>
        </authorList>
    </citation>
    <scope>NUCLEOTIDE SEQUENCE [LARGE SCALE GENOMIC DNA]</scope>
    <source>
        <strain evidence="15 16">C34</strain>
    </source>
</reference>
<keyword evidence="16" id="KW-1185">Reference proteome</keyword>
<dbReference type="InterPro" id="IPR005467">
    <property type="entry name" value="His_kinase_dom"/>
</dbReference>
<evidence type="ECO:0000256" key="12">
    <source>
        <dbReference type="SAM" id="Phobius"/>
    </source>
</evidence>
<keyword evidence="7 12" id="KW-0812">Transmembrane</keyword>
<sequence>MLNRVYQLISSSLRYRLLALVLFPILLVMPFVVGMAYLWSNEVSYRQLLMKVSTDLSVAHEAFEDQQRDYLQQLTLTAESYPFQQAAQQAFGHRPELAPLTLQLQRLQQRKLFDFVFLIDNSGCDLTGNLGCGLKRLPMMERARIENGSVGVSLFEAADLARIDPALAERVYLPIQSTPWAIPQQRDAEDRGMVFLSYYPIRDAEGDIQAFLSAGVLVNGNFEFVDQLKRLVYGKGSLAEDSLGTVTVFLGDVRINTNVPKKLAAPGQRAIGTLVSKAVHDQVLERGEKWIDRAFVVSEWYISAYEPIIDIYGRRIGMLYAGFLEAPFKETYFQALRWLGGLFLLVTLLSVTLAVRGAKSIFKPIEAMTRVMARVRAGGDERIGGLETRDELSMLAQQMDVMLDKLSQQHQQIQADADQLEVKVEKRTAQLQQRTDDLQRNLDLLKKTRQQLVAKEKLAAIGELTAGIAHEINNPTAVILGNMDLLMAELDEAAAEPVRRESELIVEQVYRIRAIISNLLQYSRPNDYLAQLSPMQVNQVVEDSLVLVRHDLAKKSIRLRLDLRADMTVKGNPQQLQQVLINLIVNAVNAIQVQLKDSPGAGEICIRSRNRGEGVLLLIRDNGCGIDSEILPRIFDPFFTRSQGGTGLGLSVSYGILERVGGEINVRSRPGLGSSFFVYLPQQPQIDQRGEEWIRKIV</sequence>
<dbReference type="OrthoDB" id="1931120at2"/>
<dbReference type="PANTHER" id="PTHR43065">
    <property type="entry name" value="SENSOR HISTIDINE KINASE"/>
    <property type="match status" value="1"/>
</dbReference>
<dbReference type="SMART" id="SM00388">
    <property type="entry name" value="HisKA"/>
    <property type="match status" value="1"/>
</dbReference>
<dbReference type="InterPro" id="IPR036097">
    <property type="entry name" value="HisK_dim/P_sf"/>
</dbReference>
<dbReference type="Pfam" id="PF17202">
    <property type="entry name" value="sCache_3_3"/>
    <property type="match status" value="1"/>
</dbReference>
<comment type="subcellular location">
    <subcellularLocation>
        <location evidence="2">Cell membrane</location>
        <topology evidence="2">Multi-pass membrane protein</topology>
    </subcellularLocation>
</comment>
<name>A0A369WE16_9GAMM</name>
<dbReference type="SMART" id="SM00304">
    <property type="entry name" value="HAMP"/>
    <property type="match status" value="1"/>
</dbReference>
<evidence type="ECO:0000259" key="14">
    <source>
        <dbReference type="PROSITE" id="PS50885"/>
    </source>
</evidence>
<dbReference type="InterPro" id="IPR003661">
    <property type="entry name" value="HisK_dim/P_dom"/>
</dbReference>
<dbReference type="GO" id="GO:0000155">
    <property type="term" value="F:phosphorelay sensor kinase activity"/>
    <property type="evidence" value="ECO:0007669"/>
    <property type="project" value="InterPro"/>
</dbReference>
<feature type="transmembrane region" description="Helical" evidence="12">
    <location>
        <begin position="17"/>
        <end position="39"/>
    </location>
</feature>
<dbReference type="AlphaFoldDB" id="A0A369WE16"/>